<comment type="caution">
    <text evidence="1">The sequence shown here is derived from an EMBL/GenBank/DDBJ whole genome shotgun (WGS) entry which is preliminary data.</text>
</comment>
<gene>
    <name evidence="1" type="ORF">BGZ80_010580</name>
</gene>
<organism evidence="1 2">
    <name type="scientific">Entomortierella chlamydospora</name>
    <dbReference type="NCBI Taxonomy" id="101097"/>
    <lineage>
        <taxon>Eukaryota</taxon>
        <taxon>Fungi</taxon>
        <taxon>Fungi incertae sedis</taxon>
        <taxon>Mucoromycota</taxon>
        <taxon>Mortierellomycotina</taxon>
        <taxon>Mortierellomycetes</taxon>
        <taxon>Mortierellales</taxon>
        <taxon>Mortierellaceae</taxon>
        <taxon>Entomortierella</taxon>
    </lineage>
</organism>
<name>A0A9P6SZM6_9FUNG</name>
<proteinExistence type="predicted"/>
<keyword evidence="2" id="KW-1185">Reference proteome</keyword>
<dbReference type="Proteomes" id="UP000703661">
    <property type="component" value="Unassembled WGS sequence"/>
</dbReference>
<accession>A0A9P6SZM6</accession>
<sequence>MITRSRIDHSVVGLFCSHVWIKSDSDFTRLLDEESFVDLNNLSQVIGSVVGAKEAVSKDLSFIKNDKQAALMPITRAPAMGIKSSIYGHRFGSNKSK</sequence>
<protein>
    <submittedName>
        <fullName evidence="1">Uncharacterized protein</fullName>
    </submittedName>
</protein>
<evidence type="ECO:0000313" key="1">
    <source>
        <dbReference type="EMBL" id="KAG0014210.1"/>
    </source>
</evidence>
<evidence type="ECO:0000313" key="2">
    <source>
        <dbReference type="Proteomes" id="UP000703661"/>
    </source>
</evidence>
<reference evidence="1" key="1">
    <citation type="journal article" date="2020" name="Fungal Divers.">
        <title>Resolving the Mortierellaceae phylogeny through synthesis of multi-gene phylogenetics and phylogenomics.</title>
        <authorList>
            <person name="Vandepol N."/>
            <person name="Liber J."/>
            <person name="Desiro A."/>
            <person name="Na H."/>
            <person name="Kennedy M."/>
            <person name="Barry K."/>
            <person name="Grigoriev I.V."/>
            <person name="Miller A.N."/>
            <person name="O'Donnell K."/>
            <person name="Stajich J.E."/>
            <person name="Bonito G."/>
        </authorList>
    </citation>
    <scope>NUCLEOTIDE SEQUENCE</scope>
    <source>
        <strain evidence="1">NRRL 2769</strain>
    </source>
</reference>
<dbReference type="AlphaFoldDB" id="A0A9P6SZM6"/>
<dbReference type="EMBL" id="JAAAID010000751">
    <property type="protein sequence ID" value="KAG0014210.1"/>
    <property type="molecule type" value="Genomic_DNA"/>
</dbReference>